<name>A0ABN9Y8U3_9DINO</name>
<feature type="region of interest" description="Disordered" evidence="2">
    <location>
        <begin position="570"/>
        <end position="597"/>
    </location>
</feature>
<gene>
    <name evidence="3" type="ORF">PCOR1329_LOCUS45189</name>
    <name evidence="4" type="ORF">PCOR1329_LOCUS83386</name>
</gene>
<dbReference type="SUPFAM" id="SSF51556">
    <property type="entry name" value="Metallo-dependent hydrolases"/>
    <property type="match status" value="1"/>
</dbReference>
<dbReference type="PANTHER" id="PTHR11359:SF0">
    <property type="entry name" value="AMP DEAMINASE"/>
    <property type="match status" value="1"/>
</dbReference>
<dbReference type="PANTHER" id="PTHR11359">
    <property type="entry name" value="AMP DEAMINASE"/>
    <property type="match status" value="1"/>
</dbReference>
<comment type="similarity">
    <text evidence="1">Belongs to the metallo-dependent hydrolases superfamily. Adenosine and AMP deaminases family.</text>
</comment>
<keyword evidence="5" id="KW-1185">Reference proteome</keyword>
<dbReference type="Pfam" id="PF19326">
    <property type="entry name" value="AMP_deaminase"/>
    <property type="match status" value="1"/>
</dbReference>
<dbReference type="CDD" id="cd22961">
    <property type="entry name" value="DD_TEX55-like"/>
    <property type="match status" value="1"/>
</dbReference>
<dbReference type="InterPro" id="IPR032466">
    <property type="entry name" value="Metal_Hydrolase"/>
</dbReference>
<evidence type="ECO:0000256" key="2">
    <source>
        <dbReference type="SAM" id="MobiDB-lite"/>
    </source>
</evidence>
<organism evidence="4 5">
    <name type="scientific">Prorocentrum cordatum</name>
    <dbReference type="NCBI Taxonomy" id="2364126"/>
    <lineage>
        <taxon>Eukaryota</taxon>
        <taxon>Sar</taxon>
        <taxon>Alveolata</taxon>
        <taxon>Dinophyceae</taxon>
        <taxon>Prorocentrales</taxon>
        <taxon>Prorocentraceae</taxon>
        <taxon>Prorocentrum</taxon>
    </lineage>
</organism>
<comment type="caution">
    <text evidence="4">The sequence shown here is derived from an EMBL/GenBank/DDBJ whole genome shotgun (WGS) entry which is preliminary data.</text>
</comment>
<protein>
    <submittedName>
        <fullName evidence="4">Uncharacterized protein</fullName>
    </submittedName>
</protein>
<proteinExistence type="inferred from homology"/>
<dbReference type="EMBL" id="CAUYUJ010022078">
    <property type="protein sequence ID" value="CAK0908791.1"/>
    <property type="molecule type" value="Genomic_DNA"/>
</dbReference>
<sequence length="635" mass="67690">METDVDAYFAQHDVPSMVSDLLFELGFHRPKDVGKFMSTFVDRRFRLDGSPGGKQRSRTAVLSDVPMEDDFSTVEVRAAVNAMGADAARAGSLLEEARTLRRKYREHQPRAPQGGEAASADKGGSVAIAWPEFRADYERLLAILGSPQVWAFCERRLAQLRGLFEVHEALNGEAEEAEALAAPPLPRVDCCVQLARALAPCRVMELFRRRVEGEDAKGAEVAPGKTLADLAEQLGRPPCPSDLTWDADVPMPSASTLCGVFSRISNHARGQFLAEAVLASFGLLEATDAASGGAAYAEYRLPLSPESGSWGDMARWAEEFNVKSDRARWVIQLPQAAYAGLKERRSVLNFGELLENAFGPPTTASMEGAEKRVALHKLLEDVCAVELAAAPHGPQALGAEADREPSEWTAAQSPPLAYQLFHAWTRLKALNASRAVAGLQELPLRCAAASAEPLACGYMLGATGVSRCGSLPEHAPLQYLFVLDEVDVAVSLSSRRSLGGAGGQGAQAFSRLLRAGVRVSLCTEDPTISQQCDQALALEYALARSALGLSQADVAEVALNSSARCGFPELRAPGEAEGRDGAGAEGPKDKSIRERYRRGRRDAEAALLARLAPLSAAGAGAPAAPKPGPASSRSP</sequence>
<dbReference type="Proteomes" id="UP001189429">
    <property type="component" value="Unassembled WGS sequence"/>
</dbReference>
<evidence type="ECO:0000313" key="5">
    <source>
        <dbReference type="Proteomes" id="UP001189429"/>
    </source>
</evidence>
<reference evidence="4" key="1">
    <citation type="submission" date="2023-10" db="EMBL/GenBank/DDBJ databases">
        <authorList>
            <person name="Chen Y."/>
            <person name="Shah S."/>
            <person name="Dougan E. K."/>
            <person name="Thang M."/>
            <person name="Chan C."/>
        </authorList>
    </citation>
    <scope>NUCLEOTIDE SEQUENCE [LARGE SCALE GENOMIC DNA]</scope>
</reference>
<feature type="compositionally biased region" description="Basic and acidic residues" evidence="2">
    <location>
        <begin position="572"/>
        <end position="594"/>
    </location>
</feature>
<evidence type="ECO:0000313" key="3">
    <source>
        <dbReference type="EMBL" id="CAK0853842.1"/>
    </source>
</evidence>
<dbReference type="EMBL" id="CAUYUJ010015430">
    <property type="protein sequence ID" value="CAK0853842.1"/>
    <property type="molecule type" value="Genomic_DNA"/>
</dbReference>
<evidence type="ECO:0000313" key="4">
    <source>
        <dbReference type="EMBL" id="CAK0908791.1"/>
    </source>
</evidence>
<evidence type="ECO:0000256" key="1">
    <source>
        <dbReference type="ARBA" id="ARBA00006676"/>
    </source>
</evidence>
<dbReference type="InterPro" id="IPR006329">
    <property type="entry name" value="AMPD"/>
</dbReference>
<accession>A0ABN9Y8U3</accession>
<dbReference type="Gene3D" id="3.20.20.140">
    <property type="entry name" value="Metal-dependent hydrolases"/>
    <property type="match status" value="2"/>
</dbReference>